<dbReference type="STRING" id="1432788.BU202_04400"/>
<feature type="domain" description="TM2" evidence="6">
    <location>
        <begin position="28"/>
        <end position="75"/>
    </location>
</feature>
<dbReference type="InterPro" id="IPR007829">
    <property type="entry name" value="TM2"/>
</dbReference>
<dbReference type="Pfam" id="PF05154">
    <property type="entry name" value="TM2"/>
    <property type="match status" value="1"/>
</dbReference>
<dbReference type="GO" id="GO:0016020">
    <property type="term" value="C:membrane"/>
    <property type="evidence" value="ECO:0007669"/>
    <property type="project" value="UniProtKB-SubCell"/>
</dbReference>
<keyword evidence="3 5" id="KW-1133">Transmembrane helix</keyword>
<comment type="caution">
    <text evidence="7">The sequence shown here is derived from an EMBL/GenBank/DDBJ whole genome shotgun (WGS) entry which is preliminary data.</text>
</comment>
<protein>
    <submittedName>
        <fullName evidence="7">TM2 domain-containing protein</fullName>
    </submittedName>
</protein>
<evidence type="ECO:0000256" key="4">
    <source>
        <dbReference type="ARBA" id="ARBA00023136"/>
    </source>
</evidence>
<accession>A0A4Y9JDM9</accession>
<dbReference type="AlphaFoldDB" id="A0A4Y9JDM9"/>
<dbReference type="OrthoDB" id="9816361at2"/>
<evidence type="ECO:0000256" key="5">
    <source>
        <dbReference type="SAM" id="Phobius"/>
    </source>
</evidence>
<feature type="transmembrane region" description="Helical" evidence="5">
    <location>
        <begin position="30"/>
        <end position="48"/>
    </location>
</feature>
<dbReference type="Proteomes" id="UP000297253">
    <property type="component" value="Unassembled WGS sequence"/>
</dbReference>
<gene>
    <name evidence="7" type="ORF">E4T82_04720</name>
</gene>
<sequence length="91" mass="10076">MILIITSICCFIVGYQKNKKTTPPVPINKVYYFLLALVAGGLGAHKFYSQRTALGLAYLFLCWTGIPSILAIIEGLMILSKPSRHGDILYL</sequence>
<evidence type="ECO:0000256" key="2">
    <source>
        <dbReference type="ARBA" id="ARBA00022692"/>
    </source>
</evidence>
<evidence type="ECO:0000256" key="3">
    <source>
        <dbReference type="ARBA" id="ARBA00022989"/>
    </source>
</evidence>
<proteinExistence type="predicted"/>
<reference evidence="7 8" key="1">
    <citation type="submission" date="2019-03" db="EMBL/GenBank/DDBJ databases">
        <title>Diversity of the mouse oral microbiome.</title>
        <authorList>
            <person name="Joseph S."/>
            <person name="Aduse-Opoku J."/>
            <person name="Curtis M."/>
            <person name="Wade W."/>
            <person name="Hashim A."/>
        </authorList>
    </citation>
    <scope>NUCLEOTIDE SEQUENCE [LARGE SCALE GENOMIC DNA]</scope>
    <source>
        <strain evidence="7 8">WM131</strain>
    </source>
</reference>
<keyword evidence="2 5" id="KW-0812">Transmembrane</keyword>
<evidence type="ECO:0000256" key="1">
    <source>
        <dbReference type="ARBA" id="ARBA00004141"/>
    </source>
</evidence>
<evidence type="ECO:0000259" key="6">
    <source>
        <dbReference type="Pfam" id="PF05154"/>
    </source>
</evidence>
<keyword evidence="4 5" id="KW-0472">Membrane</keyword>
<feature type="transmembrane region" description="Helical" evidence="5">
    <location>
        <begin position="55"/>
        <end position="79"/>
    </location>
</feature>
<dbReference type="EMBL" id="SPPD01000005">
    <property type="protein sequence ID" value="TFU98136.1"/>
    <property type="molecule type" value="Genomic_DNA"/>
</dbReference>
<name>A0A4Y9JDM9_9STRE</name>
<evidence type="ECO:0000313" key="7">
    <source>
        <dbReference type="EMBL" id="TFU98136.1"/>
    </source>
</evidence>
<organism evidence="7 8">
    <name type="scientific">Streptococcus cuniculi</name>
    <dbReference type="NCBI Taxonomy" id="1432788"/>
    <lineage>
        <taxon>Bacteria</taxon>
        <taxon>Bacillati</taxon>
        <taxon>Bacillota</taxon>
        <taxon>Bacilli</taxon>
        <taxon>Lactobacillales</taxon>
        <taxon>Streptococcaceae</taxon>
        <taxon>Streptococcus</taxon>
    </lineage>
</organism>
<evidence type="ECO:0000313" key="8">
    <source>
        <dbReference type="Proteomes" id="UP000297253"/>
    </source>
</evidence>
<comment type="subcellular location">
    <subcellularLocation>
        <location evidence="1">Membrane</location>
        <topology evidence="1">Multi-pass membrane protein</topology>
    </subcellularLocation>
</comment>